<protein>
    <submittedName>
        <fullName evidence="1">Uncharacterized protein</fullName>
    </submittedName>
</protein>
<dbReference type="STRING" id="2070753.A0A3A2ZEC3"/>
<keyword evidence="2" id="KW-1185">Reference proteome</keyword>
<dbReference type="AlphaFoldDB" id="A0A3A2ZEC3"/>
<proteinExistence type="predicted"/>
<dbReference type="EMBL" id="MVGC01000225">
    <property type="protein sequence ID" value="RJE21489.1"/>
    <property type="molecule type" value="Genomic_DNA"/>
</dbReference>
<organism evidence="1 2">
    <name type="scientific">Aspergillus sclerotialis</name>
    <dbReference type="NCBI Taxonomy" id="2070753"/>
    <lineage>
        <taxon>Eukaryota</taxon>
        <taxon>Fungi</taxon>
        <taxon>Dikarya</taxon>
        <taxon>Ascomycota</taxon>
        <taxon>Pezizomycotina</taxon>
        <taxon>Eurotiomycetes</taxon>
        <taxon>Eurotiomycetidae</taxon>
        <taxon>Eurotiales</taxon>
        <taxon>Aspergillaceae</taxon>
        <taxon>Aspergillus</taxon>
        <taxon>Aspergillus subgen. Polypaecilum</taxon>
    </lineage>
</organism>
<dbReference type="Proteomes" id="UP000266188">
    <property type="component" value="Unassembled WGS sequence"/>
</dbReference>
<reference evidence="2" key="1">
    <citation type="submission" date="2017-02" db="EMBL/GenBank/DDBJ databases">
        <authorList>
            <person name="Tafer H."/>
            <person name="Lopandic K."/>
        </authorList>
    </citation>
    <scope>NUCLEOTIDE SEQUENCE [LARGE SCALE GENOMIC DNA]</scope>
    <source>
        <strain evidence="2">CBS 366.77</strain>
    </source>
</reference>
<evidence type="ECO:0000313" key="2">
    <source>
        <dbReference type="Proteomes" id="UP000266188"/>
    </source>
</evidence>
<comment type="caution">
    <text evidence="1">The sequence shown here is derived from an EMBL/GenBank/DDBJ whole genome shotgun (WGS) entry which is preliminary data.</text>
</comment>
<sequence length="468" mass="51923">MEGLVKLLIEINKAIRLPAGTEPPSFGKDAVPAIAKFYALTFFFLGEFMDWYARKAACRLLQSHSLDPYSDFHTLISCIKETTRGMDVNRVDMDDGECERETRILKQNAPHLWEEARLNQVGLNGSDRRFASQNAMLHQLIWEIQHDAAQRVRLKMERELRLLQLQNSVRGQFSAVPDQSSGIACLMATRTQDLDASGAECAQSPKRKFTRIDLQLASRHLDGFFDSDHWIADFGSDIELMAENNVATSLQEWITDSRPQFLAVGGSPTTAFCSPAALISGCYASFARRFKVPVISHFCSLPSQAAEGITPAQQGVVSLTYSLIRQLVDYLPPVLDCSVTCDLSAERFSLLDGTLTSWKEVLSLIDILLHYAPPLLVCVIDGLDALQDSTTKLYVQSLIRVFLTHMRYHSAPMPDGSKSFPVLLKVLFTVAGKLGPLEEVLAENQRVTSEPLQTPPLISDADAVITSA</sequence>
<evidence type="ECO:0000313" key="1">
    <source>
        <dbReference type="EMBL" id="RJE21489.1"/>
    </source>
</evidence>
<name>A0A3A2ZEC3_9EURO</name>
<gene>
    <name evidence="1" type="ORF">PHISCL_06184</name>
</gene>
<dbReference type="OrthoDB" id="4840035at2759"/>
<accession>A0A3A2ZEC3</accession>